<accession>A0A6A4L0C8</accession>
<reference evidence="6 7" key="1">
    <citation type="journal article" date="2019" name="Genome Biol. Evol.">
        <title>The Rhododendron genome and chromosomal organization provide insight into shared whole-genome duplications across the heath family (Ericaceae).</title>
        <authorList>
            <person name="Soza V.L."/>
            <person name="Lindsley D."/>
            <person name="Waalkes A."/>
            <person name="Ramage E."/>
            <person name="Patwardhan R.P."/>
            <person name="Burton J.N."/>
            <person name="Adey A."/>
            <person name="Kumar A."/>
            <person name="Qiu R."/>
            <person name="Shendure J."/>
            <person name="Hall B."/>
        </authorList>
    </citation>
    <scope>NUCLEOTIDE SEQUENCE [LARGE SCALE GENOMIC DNA]</scope>
    <source>
        <strain evidence="6">RSF 1966-606</strain>
    </source>
</reference>
<dbReference type="PANTHER" id="PTHR43096:SF10">
    <property type="entry name" value="CHAPERONE PROTEIN DNAJ A6, CHLOROPLASTIC"/>
    <property type="match status" value="1"/>
</dbReference>
<name>A0A6A4L0C8_9ERIC</name>
<dbReference type="Proteomes" id="UP000428333">
    <property type="component" value="Linkage Group LG12"/>
</dbReference>
<dbReference type="AlphaFoldDB" id="A0A6A4L0C8"/>
<dbReference type="GO" id="GO:0008270">
    <property type="term" value="F:zinc ion binding"/>
    <property type="evidence" value="ECO:0007669"/>
    <property type="project" value="UniProtKB-KW"/>
</dbReference>
<proteinExistence type="predicted"/>
<dbReference type="Pfam" id="PF01556">
    <property type="entry name" value="DnaJ_C"/>
    <property type="match status" value="1"/>
</dbReference>
<evidence type="ECO:0000256" key="1">
    <source>
        <dbReference type="ARBA" id="ARBA00022723"/>
    </source>
</evidence>
<sequence>MAWGVWAVWAWVEEAPGVEPQRVRTKCTLWVRGEGNAGRRGGAPGDLFVLIDVLPDPVLKRDDTNILYSCKVSYIDAILGTTTKVPTVDGVVDLKIPAGTQPGTTLVMAKKGVPILNRSNMRGDQLVKVQVEIPKRLSGDERKLIEELADLSKAKPLNSRR</sequence>
<dbReference type="GO" id="GO:0042026">
    <property type="term" value="P:protein refolding"/>
    <property type="evidence" value="ECO:0007669"/>
    <property type="project" value="TreeGrafter"/>
</dbReference>
<feature type="non-terminal residue" evidence="6">
    <location>
        <position position="1"/>
    </location>
</feature>
<evidence type="ECO:0000259" key="5">
    <source>
        <dbReference type="Pfam" id="PF01556"/>
    </source>
</evidence>
<gene>
    <name evidence="6" type="ORF">C3L33_19754</name>
</gene>
<dbReference type="OrthoDB" id="10256793at2759"/>
<dbReference type="EMBL" id="QEFC01003432">
    <property type="protein sequence ID" value="KAE9448338.1"/>
    <property type="molecule type" value="Genomic_DNA"/>
</dbReference>
<keyword evidence="3" id="KW-0863">Zinc-finger</keyword>
<keyword evidence="7" id="KW-1185">Reference proteome</keyword>
<evidence type="ECO:0000313" key="7">
    <source>
        <dbReference type="Proteomes" id="UP000428333"/>
    </source>
</evidence>
<evidence type="ECO:0000256" key="4">
    <source>
        <dbReference type="ARBA" id="ARBA00022833"/>
    </source>
</evidence>
<evidence type="ECO:0000256" key="3">
    <source>
        <dbReference type="ARBA" id="ARBA00022771"/>
    </source>
</evidence>
<dbReference type="InterPro" id="IPR008971">
    <property type="entry name" value="HSP40/DnaJ_pept-bd"/>
</dbReference>
<comment type="caution">
    <text evidence="6">The sequence shown here is derived from an EMBL/GenBank/DDBJ whole genome shotgun (WGS) entry which is preliminary data.</text>
</comment>
<dbReference type="Gene3D" id="2.60.260.20">
    <property type="entry name" value="Urease metallochaperone UreE, N-terminal domain"/>
    <property type="match status" value="1"/>
</dbReference>
<evidence type="ECO:0000313" key="6">
    <source>
        <dbReference type="EMBL" id="KAE9448338.1"/>
    </source>
</evidence>
<dbReference type="PANTHER" id="PTHR43096">
    <property type="entry name" value="DNAJ HOMOLOG 1, MITOCHONDRIAL-RELATED"/>
    <property type="match status" value="1"/>
</dbReference>
<dbReference type="InterPro" id="IPR002939">
    <property type="entry name" value="DnaJ_C"/>
</dbReference>
<dbReference type="GO" id="GO:0009535">
    <property type="term" value="C:chloroplast thylakoid membrane"/>
    <property type="evidence" value="ECO:0007669"/>
    <property type="project" value="TreeGrafter"/>
</dbReference>
<keyword evidence="1" id="KW-0479">Metal-binding</keyword>
<dbReference type="CDD" id="cd10747">
    <property type="entry name" value="DnaJ_C"/>
    <property type="match status" value="1"/>
</dbReference>
<dbReference type="GO" id="GO:0051082">
    <property type="term" value="F:unfolded protein binding"/>
    <property type="evidence" value="ECO:0007669"/>
    <property type="project" value="InterPro"/>
</dbReference>
<dbReference type="SUPFAM" id="SSF49493">
    <property type="entry name" value="HSP40/DnaJ peptide-binding domain"/>
    <property type="match status" value="2"/>
</dbReference>
<organism evidence="6 7">
    <name type="scientific">Rhododendron williamsianum</name>
    <dbReference type="NCBI Taxonomy" id="262921"/>
    <lineage>
        <taxon>Eukaryota</taxon>
        <taxon>Viridiplantae</taxon>
        <taxon>Streptophyta</taxon>
        <taxon>Embryophyta</taxon>
        <taxon>Tracheophyta</taxon>
        <taxon>Spermatophyta</taxon>
        <taxon>Magnoliopsida</taxon>
        <taxon>eudicotyledons</taxon>
        <taxon>Gunneridae</taxon>
        <taxon>Pentapetalae</taxon>
        <taxon>asterids</taxon>
        <taxon>Ericales</taxon>
        <taxon>Ericaceae</taxon>
        <taxon>Ericoideae</taxon>
        <taxon>Rhodoreae</taxon>
        <taxon>Rhododendron</taxon>
    </lineage>
</organism>
<keyword evidence="4" id="KW-0862">Zinc</keyword>
<dbReference type="FunFam" id="2.60.260.20:FF:000005">
    <property type="entry name" value="Chaperone protein dnaJ 1, mitochondrial"/>
    <property type="match status" value="1"/>
</dbReference>
<keyword evidence="2" id="KW-0677">Repeat</keyword>
<feature type="domain" description="Chaperone DnaJ C-terminal" evidence="5">
    <location>
        <begin position="23"/>
        <end position="134"/>
    </location>
</feature>
<evidence type="ECO:0000256" key="2">
    <source>
        <dbReference type="ARBA" id="ARBA00022737"/>
    </source>
</evidence>
<protein>
    <recommendedName>
        <fullName evidence="5">Chaperone DnaJ C-terminal domain-containing protein</fullName>
    </recommendedName>
</protein>